<dbReference type="STRING" id="662367.SAMN05216167_102734"/>
<gene>
    <name evidence="1" type="ORF">SAMN05216167_102734</name>
</gene>
<sequence length="80" mass="9230">MLEIFVGDVVYYTTPDQTLAKDKIKAIYSTKVKGRSQHIYTLSNGLSKRESDLFLSLKRAKAYFEQCKIEVYIPQGFETD</sequence>
<dbReference type="Proteomes" id="UP000198598">
    <property type="component" value="Unassembled WGS sequence"/>
</dbReference>
<accession>A0A1I1MVW0</accession>
<proteinExistence type="predicted"/>
<dbReference type="AlphaFoldDB" id="A0A1I1MVW0"/>
<organism evidence="1 2">
    <name type="scientific">Spirosoma endophyticum</name>
    <dbReference type="NCBI Taxonomy" id="662367"/>
    <lineage>
        <taxon>Bacteria</taxon>
        <taxon>Pseudomonadati</taxon>
        <taxon>Bacteroidota</taxon>
        <taxon>Cytophagia</taxon>
        <taxon>Cytophagales</taxon>
        <taxon>Cytophagaceae</taxon>
        <taxon>Spirosoma</taxon>
    </lineage>
</organism>
<keyword evidence="2" id="KW-1185">Reference proteome</keyword>
<protein>
    <submittedName>
        <fullName evidence="1">Uncharacterized protein</fullName>
    </submittedName>
</protein>
<name>A0A1I1MVW0_9BACT</name>
<reference evidence="1 2" key="1">
    <citation type="submission" date="2016-10" db="EMBL/GenBank/DDBJ databases">
        <authorList>
            <person name="de Groot N.N."/>
        </authorList>
    </citation>
    <scope>NUCLEOTIDE SEQUENCE [LARGE SCALE GENOMIC DNA]</scope>
    <source>
        <strain evidence="1 2">DSM 26130</strain>
    </source>
</reference>
<evidence type="ECO:0000313" key="1">
    <source>
        <dbReference type="EMBL" id="SFC89509.1"/>
    </source>
</evidence>
<evidence type="ECO:0000313" key="2">
    <source>
        <dbReference type="Proteomes" id="UP000198598"/>
    </source>
</evidence>
<dbReference type="RefSeq" id="WP_093824915.1">
    <property type="nucleotide sequence ID" value="NZ_FOLQ01000002.1"/>
</dbReference>
<dbReference type="OrthoDB" id="9847751at2"/>
<dbReference type="EMBL" id="FOLQ01000002">
    <property type="protein sequence ID" value="SFC89509.1"/>
    <property type="molecule type" value="Genomic_DNA"/>
</dbReference>